<organism evidence="5 6">
    <name type="scientific">Sphaerobolus stellatus (strain SS14)</name>
    <dbReference type="NCBI Taxonomy" id="990650"/>
    <lineage>
        <taxon>Eukaryota</taxon>
        <taxon>Fungi</taxon>
        <taxon>Dikarya</taxon>
        <taxon>Basidiomycota</taxon>
        <taxon>Agaricomycotina</taxon>
        <taxon>Agaricomycetes</taxon>
        <taxon>Phallomycetidae</taxon>
        <taxon>Geastrales</taxon>
        <taxon>Sphaerobolaceae</taxon>
        <taxon>Sphaerobolus</taxon>
    </lineage>
</organism>
<keyword evidence="3" id="KW-0560">Oxidoreductase</keyword>
<evidence type="ECO:0000313" key="5">
    <source>
        <dbReference type="EMBL" id="KIJ33451.1"/>
    </source>
</evidence>
<dbReference type="InterPro" id="IPR051911">
    <property type="entry name" value="SDR_oxidoreductase"/>
</dbReference>
<evidence type="ECO:0000256" key="2">
    <source>
        <dbReference type="ARBA" id="ARBA00022857"/>
    </source>
</evidence>
<comment type="similarity">
    <text evidence="1 4">Belongs to the short-chain dehydrogenases/reductases (SDR) family.</text>
</comment>
<reference evidence="5 6" key="1">
    <citation type="submission" date="2014-06" db="EMBL/GenBank/DDBJ databases">
        <title>Evolutionary Origins and Diversification of the Mycorrhizal Mutualists.</title>
        <authorList>
            <consortium name="DOE Joint Genome Institute"/>
            <consortium name="Mycorrhizal Genomics Consortium"/>
            <person name="Kohler A."/>
            <person name="Kuo A."/>
            <person name="Nagy L.G."/>
            <person name="Floudas D."/>
            <person name="Copeland A."/>
            <person name="Barry K.W."/>
            <person name="Cichocki N."/>
            <person name="Veneault-Fourrey C."/>
            <person name="LaButti K."/>
            <person name="Lindquist E.A."/>
            <person name="Lipzen A."/>
            <person name="Lundell T."/>
            <person name="Morin E."/>
            <person name="Murat C."/>
            <person name="Riley R."/>
            <person name="Ohm R."/>
            <person name="Sun H."/>
            <person name="Tunlid A."/>
            <person name="Henrissat B."/>
            <person name="Grigoriev I.V."/>
            <person name="Hibbett D.S."/>
            <person name="Martin F."/>
        </authorList>
    </citation>
    <scope>NUCLEOTIDE SEQUENCE [LARGE SCALE GENOMIC DNA]</scope>
    <source>
        <strain evidence="5 6">SS14</strain>
    </source>
</reference>
<dbReference type="Proteomes" id="UP000054279">
    <property type="component" value="Unassembled WGS sequence"/>
</dbReference>
<dbReference type="InterPro" id="IPR002347">
    <property type="entry name" value="SDR_fam"/>
</dbReference>
<dbReference type="HOGENOM" id="CLU_010194_2_9_1"/>
<keyword evidence="6" id="KW-1185">Reference proteome</keyword>
<dbReference type="PRINTS" id="PR00081">
    <property type="entry name" value="GDHRDH"/>
</dbReference>
<sequence length="291" mass="31667">MSPKSVFITGASSGIGLATAQLFHRQGWNVVATMRAPDKAPSELISLDPATLLITKCDVTNLESINAAVAATLERFGRVDWLINNAAFGTFGIFEALPREQVMELMNTNFIGLMDVTRAFLPHLRRTASSTDRYSVGLINITSGGGIWSLPQTSLYCASKYAVEGFTESISYELASQNVYAKLVVPHGGISQTSFSQRTLKEGSAADAEVNAAYSDFTKKTMDTFGKIAASLPTTSEEVAQTIYEAASDGTDKLRYFVGNDTRGFINAKFGEKGIKADEEYLASMRKYFDY</sequence>
<dbReference type="SUPFAM" id="SSF51735">
    <property type="entry name" value="NAD(P)-binding Rossmann-fold domains"/>
    <property type="match status" value="1"/>
</dbReference>
<dbReference type="CDD" id="cd05374">
    <property type="entry name" value="17beta-HSD-like_SDR_c"/>
    <property type="match status" value="1"/>
</dbReference>
<name>A0A0C9V835_SPHS4</name>
<dbReference type="Pfam" id="PF00106">
    <property type="entry name" value="adh_short"/>
    <property type="match status" value="1"/>
</dbReference>
<evidence type="ECO:0000313" key="6">
    <source>
        <dbReference type="Proteomes" id="UP000054279"/>
    </source>
</evidence>
<dbReference type="Gene3D" id="3.40.50.720">
    <property type="entry name" value="NAD(P)-binding Rossmann-like Domain"/>
    <property type="match status" value="1"/>
</dbReference>
<gene>
    <name evidence="5" type="ORF">M422DRAFT_183241</name>
</gene>
<dbReference type="AlphaFoldDB" id="A0A0C9V835"/>
<dbReference type="OrthoDB" id="1274115at2759"/>
<dbReference type="GO" id="GO:0016491">
    <property type="term" value="F:oxidoreductase activity"/>
    <property type="evidence" value="ECO:0007669"/>
    <property type="project" value="UniProtKB-KW"/>
</dbReference>
<dbReference type="PROSITE" id="PS00061">
    <property type="entry name" value="ADH_SHORT"/>
    <property type="match status" value="1"/>
</dbReference>
<dbReference type="PANTHER" id="PTHR43976:SF16">
    <property type="entry name" value="SHORT-CHAIN DEHYDROGENASE_REDUCTASE FAMILY PROTEIN"/>
    <property type="match status" value="1"/>
</dbReference>
<evidence type="ECO:0000256" key="3">
    <source>
        <dbReference type="ARBA" id="ARBA00023002"/>
    </source>
</evidence>
<proteinExistence type="inferred from homology"/>
<dbReference type="PANTHER" id="PTHR43976">
    <property type="entry name" value="SHORT CHAIN DEHYDROGENASE"/>
    <property type="match status" value="1"/>
</dbReference>
<evidence type="ECO:0000256" key="1">
    <source>
        <dbReference type="ARBA" id="ARBA00006484"/>
    </source>
</evidence>
<dbReference type="InterPro" id="IPR020904">
    <property type="entry name" value="Sc_DH/Rdtase_CS"/>
</dbReference>
<keyword evidence="2" id="KW-0521">NADP</keyword>
<dbReference type="PRINTS" id="PR00080">
    <property type="entry name" value="SDRFAMILY"/>
</dbReference>
<accession>A0A0C9V835</accession>
<dbReference type="InterPro" id="IPR036291">
    <property type="entry name" value="NAD(P)-bd_dom_sf"/>
</dbReference>
<dbReference type="EMBL" id="KN837212">
    <property type="protein sequence ID" value="KIJ33451.1"/>
    <property type="molecule type" value="Genomic_DNA"/>
</dbReference>
<protein>
    <submittedName>
        <fullName evidence="5">Uncharacterized protein</fullName>
    </submittedName>
</protein>
<evidence type="ECO:0000256" key="4">
    <source>
        <dbReference type="RuleBase" id="RU000363"/>
    </source>
</evidence>